<dbReference type="InterPro" id="IPR001471">
    <property type="entry name" value="AP2/ERF_dom"/>
</dbReference>
<dbReference type="SUPFAM" id="SSF54171">
    <property type="entry name" value="DNA-binding domain"/>
    <property type="match status" value="1"/>
</dbReference>
<dbReference type="Pfam" id="PF00657">
    <property type="entry name" value="Lipase_GDSL"/>
    <property type="match status" value="1"/>
</dbReference>
<dbReference type="PROSITE" id="PS51032">
    <property type="entry name" value="AP2_ERF"/>
    <property type="match status" value="1"/>
</dbReference>
<dbReference type="SMART" id="SM00380">
    <property type="entry name" value="AP2"/>
    <property type="match status" value="1"/>
</dbReference>
<evidence type="ECO:0000313" key="12">
    <source>
        <dbReference type="Proteomes" id="UP000682877"/>
    </source>
</evidence>
<comment type="subcellular location">
    <subcellularLocation>
        <location evidence="1">Nucleus</location>
    </subcellularLocation>
</comment>
<feature type="domain" description="AP2/ERF" evidence="10">
    <location>
        <begin position="119"/>
        <end position="176"/>
    </location>
</feature>
<dbReference type="InterPro" id="IPR016177">
    <property type="entry name" value="DNA-bd_dom_sf"/>
</dbReference>
<comment type="similarity">
    <text evidence="8">Belongs to the AP2/ERF transcription factor family. ERF subfamily.</text>
</comment>
<dbReference type="PANTHER" id="PTHR45966:SF4">
    <property type="entry name" value="GDSL ESTERASE_LIPASE 5"/>
    <property type="match status" value="1"/>
</dbReference>
<keyword evidence="12" id="KW-1185">Reference proteome</keyword>
<keyword evidence="5" id="KW-0238">DNA-binding</keyword>
<evidence type="ECO:0000256" key="4">
    <source>
        <dbReference type="ARBA" id="ARBA00023015"/>
    </source>
</evidence>
<dbReference type="Proteomes" id="UP000682877">
    <property type="component" value="Chromosome 1"/>
</dbReference>
<dbReference type="InterPro" id="IPR036514">
    <property type="entry name" value="SGNH_hydro_sf"/>
</dbReference>
<dbReference type="InterPro" id="IPR044552">
    <property type="entry name" value="GLIP1-5/GLL25"/>
</dbReference>
<dbReference type="GO" id="GO:0003677">
    <property type="term" value="F:DNA binding"/>
    <property type="evidence" value="ECO:0007669"/>
    <property type="project" value="UniProtKB-KW"/>
</dbReference>
<evidence type="ECO:0000259" key="10">
    <source>
        <dbReference type="PROSITE" id="PS51032"/>
    </source>
</evidence>
<gene>
    <name evidence="11" type="ORF">AARE701A_LOCUS3616</name>
</gene>
<evidence type="ECO:0000313" key="11">
    <source>
        <dbReference type="EMBL" id="CAE5960162.1"/>
    </source>
</evidence>
<dbReference type="AlphaFoldDB" id="A0A8S1ZJR3"/>
<dbReference type="GO" id="GO:0003700">
    <property type="term" value="F:DNA-binding transcription factor activity"/>
    <property type="evidence" value="ECO:0007669"/>
    <property type="project" value="InterPro"/>
</dbReference>
<dbReference type="CDD" id="cd00018">
    <property type="entry name" value="AP2"/>
    <property type="match status" value="1"/>
</dbReference>
<protein>
    <recommendedName>
        <fullName evidence="10">AP2/ERF domain-containing protein</fullName>
    </recommendedName>
</protein>
<evidence type="ECO:0000256" key="9">
    <source>
        <dbReference type="SAM" id="MobiDB-lite"/>
    </source>
</evidence>
<name>A0A8S1ZJR3_ARAAE</name>
<evidence type="ECO:0000256" key="3">
    <source>
        <dbReference type="ARBA" id="ARBA00022729"/>
    </source>
</evidence>
<dbReference type="GO" id="GO:0016298">
    <property type="term" value="F:lipase activity"/>
    <property type="evidence" value="ECO:0007669"/>
    <property type="project" value="TreeGrafter"/>
</dbReference>
<proteinExistence type="inferred from homology"/>
<keyword evidence="6" id="KW-0804">Transcription</keyword>
<dbReference type="EMBL" id="LR999451">
    <property type="protein sequence ID" value="CAE5960162.1"/>
    <property type="molecule type" value="Genomic_DNA"/>
</dbReference>
<dbReference type="GO" id="GO:0005634">
    <property type="term" value="C:nucleus"/>
    <property type="evidence" value="ECO:0007669"/>
    <property type="project" value="UniProtKB-SubCell"/>
</dbReference>
<dbReference type="InterPro" id="IPR001087">
    <property type="entry name" value="GDSL"/>
</dbReference>
<comment type="similarity">
    <text evidence="2">Belongs to the 'GDSL' lipolytic enzyme family.</text>
</comment>
<reference evidence="11" key="1">
    <citation type="submission" date="2021-01" db="EMBL/GenBank/DDBJ databases">
        <authorList>
            <person name="Bezrukov I."/>
        </authorList>
    </citation>
    <scope>NUCLEOTIDE SEQUENCE</scope>
</reference>
<accession>A0A8S1ZJR3</accession>
<evidence type="ECO:0000256" key="2">
    <source>
        <dbReference type="ARBA" id="ARBA00008668"/>
    </source>
</evidence>
<evidence type="ECO:0000256" key="5">
    <source>
        <dbReference type="ARBA" id="ARBA00023125"/>
    </source>
</evidence>
<sequence>MCGGAIISDFIPPPRSRRVTSEFIWPDLKKNVKGSKKSSKNRSNFFDFDAEFEADFQGFKDDSSVDCDDDFDVGDVFADVKPFVFTSTPKPAATTAAEAFGKKVHGEAEKSGKRKRKNQYRGIRQRPWGKWAAEIRDPKEGARIWLGTFKTAEEAARAYDAAARRIRGSKAKVNFPEENTKANSQKRSVKANLQKPVAKPNPNPSPALVQNLNNSFDNMCFMEEEKHQVNNNNQFGLTNSVDAGCNGYQYFSSDQGSNSFDCSEFGWSDQAPITPDISSALFFEEANPAKKLKSLDFETPYNNTEWDASLDFLNEDAVTTQDNCANPMDLWSIDEIHSMIGGELLSESLFALQEAISLYLEAKFSHDGDNNVTALFLFGDSFLDAGNNNYINTTTLDQANFPPYGQTFFGLPTGRFSDGRLISDFIAEYANLPLIPPFLEPGNSQKKLYGVNFASAGAGALVETFQGSVINLRTQLDHYKKVERLWRTKFGKEESKKRISRAVYLISIGSNDYSSLFLTNQSLSISMSQHVDIVIGNLTTFIHEIYKIGGRKFGFLNVPDLGCFPALRILQLKNDSCLRDASRLANMHNIALANLLFKMQRQVKGFKFSLFDMNKSLRVRMQHPSKFGKSTLCGFSWAIPPLIH</sequence>
<keyword evidence="7" id="KW-0539">Nucleus</keyword>
<dbReference type="Pfam" id="PF00847">
    <property type="entry name" value="AP2"/>
    <property type="match status" value="1"/>
</dbReference>
<dbReference type="PRINTS" id="PR00367">
    <property type="entry name" value="ETHRSPELEMNT"/>
</dbReference>
<dbReference type="PANTHER" id="PTHR45966">
    <property type="entry name" value="GDSL-LIKE LIPASE/ACYLHYDROLASE"/>
    <property type="match status" value="1"/>
</dbReference>
<evidence type="ECO:0000256" key="8">
    <source>
        <dbReference type="ARBA" id="ARBA00024343"/>
    </source>
</evidence>
<evidence type="ECO:0000256" key="1">
    <source>
        <dbReference type="ARBA" id="ARBA00004123"/>
    </source>
</evidence>
<dbReference type="Gene3D" id="3.30.730.10">
    <property type="entry name" value="AP2/ERF domain"/>
    <property type="match status" value="1"/>
</dbReference>
<evidence type="ECO:0000256" key="6">
    <source>
        <dbReference type="ARBA" id="ARBA00023163"/>
    </source>
</evidence>
<dbReference type="InterPro" id="IPR035669">
    <property type="entry name" value="SGNH_plant_lipase-like"/>
</dbReference>
<dbReference type="FunFam" id="3.30.730.10:FF:000001">
    <property type="entry name" value="Ethylene-responsive transcription factor 2"/>
    <property type="match status" value="1"/>
</dbReference>
<dbReference type="Gene3D" id="3.40.50.1110">
    <property type="entry name" value="SGNH hydrolase"/>
    <property type="match status" value="1"/>
</dbReference>
<feature type="region of interest" description="Disordered" evidence="9">
    <location>
        <begin position="172"/>
        <end position="207"/>
    </location>
</feature>
<keyword evidence="3" id="KW-0732">Signal</keyword>
<organism evidence="11 12">
    <name type="scientific">Arabidopsis arenosa</name>
    <name type="common">Sand rock-cress</name>
    <name type="synonym">Cardaminopsis arenosa</name>
    <dbReference type="NCBI Taxonomy" id="38785"/>
    <lineage>
        <taxon>Eukaryota</taxon>
        <taxon>Viridiplantae</taxon>
        <taxon>Streptophyta</taxon>
        <taxon>Embryophyta</taxon>
        <taxon>Tracheophyta</taxon>
        <taxon>Spermatophyta</taxon>
        <taxon>Magnoliopsida</taxon>
        <taxon>eudicotyledons</taxon>
        <taxon>Gunneridae</taxon>
        <taxon>Pentapetalae</taxon>
        <taxon>rosids</taxon>
        <taxon>malvids</taxon>
        <taxon>Brassicales</taxon>
        <taxon>Brassicaceae</taxon>
        <taxon>Camelineae</taxon>
        <taxon>Arabidopsis</taxon>
    </lineage>
</organism>
<dbReference type="InterPro" id="IPR036955">
    <property type="entry name" value="AP2/ERF_dom_sf"/>
</dbReference>
<dbReference type="CDD" id="cd01837">
    <property type="entry name" value="SGNH_plant_lipase_like"/>
    <property type="match status" value="1"/>
</dbReference>
<evidence type="ECO:0000256" key="7">
    <source>
        <dbReference type="ARBA" id="ARBA00023242"/>
    </source>
</evidence>
<keyword evidence="4" id="KW-0805">Transcription regulation</keyword>